<evidence type="ECO:0000256" key="1">
    <source>
        <dbReference type="ARBA" id="ARBA00004651"/>
    </source>
</evidence>
<dbReference type="eggNOG" id="COG1268">
    <property type="taxonomic scope" value="Bacteria"/>
</dbReference>
<comment type="subcellular location">
    <subcellularLocation>
        <location evidence="1 8">Cell membrane</location>
        <topology evidence="1 8">Multi-pass membrane protein</topology>
    </subcellularLocation>
</comment>
<dbReference type="AlphaFoldDB" id="A0A1G6C1I2"/>
<reference evidence="10 11" key="1">
    <citation type="submission" date="2016-10" db="EMBL/GenBank/DDBJ databases">
        <authorList>
            <person name="de Groot N.N."/>
        </authorList>
    </citation>
    <scope>NUCLEOTIDE SEQUENCE [LARGE SCALE GENOMIC DNA]</scope>
    <source>
        <strain evidence="10 11">A-4</strain>
    </source>
</reference>
<keyword evidence="7 8" id="KW-0472">Membrane</keyword>
<evidence type="ECO:0000313" key="10">
    <source>
        <dbReference type="EMBL" id="SDB26740.1"/>
    </source>
</evidence>
<dbReference type="PANTHER" id="PTHR34295">
    <property type="entry name" value="BIOTIN TRANSPORTER BIOY"/>
    <property type="match status" value="1"/>
</dbReference>
<feature type="transmembrane region" description="Helical" evidence="9">
    <location>
        <begin position="78"/>
        <end position="98"/>
    </location>
</feature>
<accession>A0A1G6C1I2</accession>
<comment type="similarity">
    <text evidence="2 8">Belongs to the BioY family.</text>
</comment>
<dbReference type="PIRSF" id="PIRSF016661">
    <property type="entry name" value="BioY"/>
    <property type="match status" value="1"/>
</dbReference>
<evidence type="ECO:0000256" key="9">
    <source>
        <dbReference type="SAM" id="Phobius"/>
    </source>
</evidence>
<evidence type="ECO:0000256" key="5">
    <source>
        <dbReference type="ARBA" id="ARBA00022692"/>
    </source>
</evidence>
<dbReference type="Proteomes" id="UP000182508">
    <property type="component" value="Unassembled WGS sequence"/>
</dbReference>
<dbReference type="GO" id="GO:0005886">
    <property type="term" value="C:plasma membrane"/>
    <property type="evidence" value="ECO:0007669"/>
    <property type="project" value="UniProtKB-SubCell"/>
</dbReference>
<dbReference type="STRING" id="439219.SAMN02910293_01332"/>
<proteinExistence type="inferred from homology"/>
<evidence type="ECO:0000256" key="7">
    <source>
        <dbReference type="ARBA" id="ARBA00023136"/>
    </source>
</evidence>
<name>A0A1G6C1I2_9STRE</name>
<gene>
    <name evidence="10" type="ORF">SAMN02910293_01332</name>
</gene>
<protein>
    <recommendedName>
        <fullName evidence="8">Biotin transporter</fullName>
    </recommendedName>
</protein>
<keyword evidence="6 9" id="KW-1133">Transmembrane helix</keyword>
<keyword evidence="11" id="KW-1185">Reference proteome</keyword>
<evidence type="ECO:0000256" key="3">
    <source>
        <dbReference type="ARBA" id="ARBA00022448"/>
    </source>
</evidence>
<feature type="transmembrane region" description="Helical" evidence="9">
    <location>
        <begin position="55"/>
        <end position="72"/>
    </location>
</feature>
<keyword evidence="3 8" id="KW-0813">Transport</keyword>
<dbReference type="Gene3D" id="1.10.1760.20">
    <property type="match status" value="1"/>
</dbReference>
<feature type="transmembrane region" description="Helical" evidence="9">
    <location>
        <begin position="141"/>
        <end position="164"/>
    </location>
</feature>
<dbReference type="PANTHER" id="PTHR34295:SF4">
    <property type="entry name" value="BIOTIN TRANSPORTER BIOY-RELATED"/>
    <property type="match status" value="1"/>
</dbReference>
<dbReference type="RefSeq" id="WP_074486113.1">
    <property type="nucleotide sequence ID" value="NZ_FMXP01000016.1"/>
</dbReference>
<evidence type="ECO:0000313" key="11">
    <source>
        <dbReference type="Proteomes" id="UP000182508"/>
    </source>
</evidence>
<organism evidence="10 11">
    <name type="scientific">Streptococcus henryi</name>
    <dbReference type="NCBI Taxonomy" id="439219"/>
    <lineage>
        <taxon>Bacteria</taxon>
        <taxon>Bacillati</taxon>
        <taxon>Bacillota</taxon>
        <taxon>Bacilli</taxon>
        <taxon>Lactobacillales</taxon>
        <taxon>Streptococcaceae</taxon>
        <taxon>Streptococcus</taxon>
    </lineage>
</organism>
<dbReference type="GO" id="GO:0015225">
    <property type="term" value="F:biotin transmembrane transporter activity"/>
    <property type="evidence" value="ECO:0007669"/>
    <property type="project" value="UniProtKB-UniRule"/>
</dbReference>
<feature type="transmembrane region" description="Helical" evidence="9">
    <location>
        <begin position="25"/>
        <end position="48"/>
    </location>
</feature>
<feature type="transmembrane region" description="Helical" evidence="9">
    <location>
        <begin position="110"/>
        <end position="135"/>
    </location>
</feature>
<keyword evidence="5 9" id="KW-0812">Transmembrane</keyword>
<dbReference type="InterPro" id="IPR003784">
    <property type="entry name" value="BioY"/>
</dbReference>
<evidence type="ECO:0000256" key="4">
    <source>
        <dbReference type="ARBA" id="ARBA00022475"/>
    </source>
</evidence>
<dbReference type="EMBL" id="FMXP01000016">
    <property type="protein sequence ID" value="SDB26740.1"/>
    <property type="molecule type" value="Genomic_DNA"/>
</dbReference>
<keyword evidence="4 8" id="KW-1003">Cell membrane</keyword>
<evidence type="ECO:0000256" key="8">
    <source>
        <dbReference type="PIRNR" id="PIRNR016661"/>
    </source>
</evidence>
<dbReference type="Pfam" id="PF02632">
    <property type="entry name" value="BioY"/>
    <property type="match status" value="1"/>
</dbReference>
<evidence type="ECO:0000256" key="2">
    <source>
        <dbReference type="ARBA" id="ARBA00010692"/>
    </source>
</evidence>
<sequence>MSKQATLSLILPAFGAALIAILSQITIPVGTVPFTLQTLAISIIATLFKSREATLSVLLYLLLGGIGLPVFAGGSAGFSAFVGPTGGYFWGFVLFAFITSSLTSPKSSLLTIFLANTLGVAITLVCGVIGLHFLSNMDWQAAFLAGALPFILSGLAKVVVATLLTKPIFQSLKRYSYFK</sequence>
<evidence type="ECO:0000256" key="6">
    <source>
        <dbReference type="ARBA" id="ARBA00022989"/>
    </source>
</evidence>